<organism evidence="1 2">
    <name type="scientific">Forsythia ovata</name>
    <dbReference type="NCBI Taxonomy" id="205694"/>
    <lineage>
        <taxon>Eukaryota</taxon>
        <taxon>Viridiplantae</taxon>
        <taxon>Streptophyta</taxon>
        <taxon>Embryophyta</taxon>
        <taxon>Tracheophyta</taxon>
        <taxon>Spermatophyta</taxon>
        <taxon>Magnoliopsida</taxon>
        <taxon>eudicotyledons</taxon>
        <taxon>Gunneridae</taxon>
        <taxon>Pentapetalae</taxon>
        <taxon>asterids</taxon>
        <taxon>lamiids</taxon>
        <taxon>Lamiales</taxon>
        <taxon>Oleaceae</taxon>
        <taxon>Forsythieae</taxon>
        <taxon>Forsythia</taxon>
    </lineage>
</organism>
<gene>
    <name evidence="1" type="ORF">Fot_10726</name>
</gene>
<keyword evidence="2" id="KW-1185">Reference proteome</keyword>
<evidence type="ECO:0000313" key="2">
    <source>
        <dbReference type="Proteomes" id="UP001604277"/>
    </source>
</evidence>
<proteinExistence type="predicted"/>
<accession>A0ABD1WHM7</accession>
<sequence>MEMIYRGTRVNGHQFHKDEIALHLNRTFTPDWRQIIERIEETFDYQTSHELLFRYLKKRLRVNHEDIRDICRPTGYKHNIFSPFNPPRRSNFVEILEVDDDGNYIENDPSDEYTPALYPADVPETKPCNFPWAQPSGYP</sequence>
<comment type="caution">
    <text evidence="1">The sequence shown here is derived from an EMBL/GenBank/DDBJ whole genome shotgun (WGS) entry which is preliminary data.</text>
</comment>
<name>A0ABD1WHM7_9LAMI</name>
<reference evidence="2" key="1">
    <citation type="submission" date="2024-07" db="EMBL/GenBank/DDBJ databases">
        <title>Two chromosome-level genome assemblies of Korean endemic species Abeliophyllum distichum and Forsythia ovata (Oleaceae).</title>
        <authorList>
            <person name="Jang H."/>
        </authorList>
    </citation>
    <scope>NUCLEOTIDE SEQUENCE [LARGE SCALE GENOMIC DNA]</scope>
</reference>
<dbReference type="Proteomes" id="UP001604277">
    <property type="component" value="Unassembled WGS sequence"/>
</dbReference>
<protein>
    <submittedName>
        <fullName evidence="1">Uncharacterized protein</fullName>
    </submittedName>
</protein>
<dbReference type="EMBL" id="JBFOLJ010000003">
    <property type="protein sequence ID" value="KAL2549196.1"/>
    <property type="molecule type" value="Genomic_DNA"/>
</dbReference>
<evidence type="ECO:0000313" key="1">
    <source>
        <dbReference type="EMBL" id="KAL2549196.1"/>
    </source>
</evidence>
<dbReference type="AlphaFoldDB" id="A0ABD1WHM7"/>